<feature type="region of interest" description="Disordered" evidence="1">
    <location>
        <begin position="273"/>
        <end position="294"/>
    </location>
</feature>
<organism evidence="2 3">
    <name type="scientific">Dryococelus australis</name>
    <dbReference type="NCBI Taxonomy" id="614101"/>
    <lineage>
        <taxon>Eukaryota</taxon>
        <taxon>Metazoa</taxon>
        <taxon>Ecdysozoa</taxon>
        <taxon>Arthropoda</taxon>
        <taxon>Hexapoda</taxon>
        <taxon>Insecta</taxon>
        <taxon>Pterygota</taxon>
        <taxon>Neoptera</taxon>
        <taxon>Polyneoptera</taxon>
        <taxon>Phasmatodea</taxon>
        <taxon>Verophasmatodea</taxon>
        <taxon>Anareolatae</taxon>
        <taxon>Phasmatidae</taxon>
        <taxon>Eurycanthinae</taxon>
        <taxon>Dryococelus</taxon>
    </lineage>
</organism>
<keyword evidence="3" id="KW-1185">Reference proteome</keyword>
<comment type="caution">
    <text evidence="2">The sequence shown here is derived from an EMBL/GenBank/DDBJ whole genome shotgun (WGS) entry which is preliminary data.</text>
</comment>
<reference evidence="2 3" key="1">
    <citation type="submission" date="2023-02" db="EMBL/GenBank/DDBJ databases">
        <title>LHISI_Scaffold_Assembly.</title>
        <authorList>
            <person name="Stuart O.P."/>
            <person name="Cleave R."/>
            <person name="Magrath M.J.L."/>
            <person name="Mikheyev A.S."/>
        </authorList>
    </citation>
    <scope>NUCLEOTIDE SEQUENCE [LARGE SCALE GENOMIC DNA]</scope>
    <source>
        <strain evidence="2">Daus_M_001</strain>
        <tissue evidence="2">Leg muscle</tissue>
    </source>
</reference>
<protein>
    <submittedName>
        <fullName evidence="2">Uncharacterized protein</fullName>
    </submittedName>
</protein>
<dbReference type="EMBL" id="JARBHB010000007">
    <property type="protein sequence ID" value="KAJ8879950.1"/>
    <property type="molecule type" value="Genomic_DNA"/>
</dbReference>
<sequence length="424" mass="45662">MSLVRGFFLRDLPFPPPLHSGDTAYSPRFTLIGSQDLNVDNYPNIFTHELSGRYLSRRDSKSEETSGRGSSLAESSRANVQAKQSGTRESTWKTMRVPMDMAVRATSANDVMSRGVSISDWLRVALRTDLVCDRLLHTAGCSLVLDGLPAGEALIGGGCIDILLASDAILLELTHMRPGGSCADSLTTRTATPTAVISGRVLKLPAEGARNPGSSVMAPAPSSLFGPTSTSSKTIPLAGLPRIIQGGEAHRVTPNILRLDRWAALSRCAKPSSIEPPRLPTNKTVRHGARSRSVSNWHSTALQVPGITARRSSSCGGRESLLLSVAAPALASRIRRCRPGQSYTTRPRDVESSTYLPPAYLHYLPNPLPSAPPVPSTVSVRTKDKFIRHALDDSEPITDLQGNKQRVPYARCEVTLATLWGSSQ</sequence>
<gene>
    <name evidence="2" type="ORF">PR048_020571</name>
</gene>
<name>A0ABQ9H6M9_9NEOP</name>
<evidence type="ECO:0000313" key="3">
    <source>
        <dbReference type="Proteomes" id="UP001159363"/>
    </source>
</evidence>
<evidence type="ECO:0000313" key="2">
    <source>
        <dbReference type="EMBL" id="KAJ8879950.1"/>
    </source>
</evidence>
<feature type="compositionally biased region" description="Polar residues" evidence="1">
    <location>
        <begin position="67"/>
        <end position="89"/>
    </location>
</feature>
<dbReference type="Proteomes" id="UP001159363">
    <property type="component" value="Chromosome 6"/>
</dbReference>
<feature type="region of interest" description="Disordered" evidence="1">
    <location>
        <begin position="56"/>
        <end position="89"/>
    </location>
</feature>
<accession>A0ABQ9H6M9</accession>
<proteinExistence type="predicted"/>
<feature type="compositionally biased region" description="Basic and acidic residues" evidence="1">
    <location>
        <begin position="56"/>
        <end position="66"/>
    </location>
</feature>
<evidence type="ECO:0000256" key="1">
    <source>
        <dbReference type="SAM" id="MobiDB-lite"/>
    </source>
</evidence>